<dbReference type="Proteomes" id="UP000178774">
    <property type="component" value="Unassembled WGS sequence"/>
</dbReference>
<proteinExistence type="predicted"/>
<evidence type="ECO:0000313" key="2">
    <source>
        <dbReference type="Proteomes" id="UP000178774"/>
    </source>
</evidence>
<sequence>MKEEIKCKICKSIILLSIVVVVHYPICSDCSEKVSTQPDVPVEQKQDLATTKIFVGGASTTIFTTNYDIAINYQ</sequence>
<evidence type="ECO:0000313" key="1">
    <source>
        <dbReference type="EMBL" id="OGZ65413.1"/>
    </source>
</evidence>
<name>A0A1G2HSI8_9BACT</name>
<dbReference type="AlphaFoldDB" id="A0A1G2HSI8"/>
<organism evidence="1 2">
    <name type="scientific">Candidatus Staskawiczbacteria bacterium RIFCSPHIGHO2_01_FULL_41_41</name>
    <dbReference type="NCBI Taxonomy" id="1802203"/>
    <lineage>
        <taxon>Bacteria</taxon>
        <taxon>Candidatus Staskawicziibacteriota</taxon>
    </lineage>
</organism>
<reference evidence="1 2" key="1">
    <citation type="journal article" date="2016" name="Nat. Commun.">
        <title>Thousands of microbial genomes shed light on interconnected biogeochemical processes in an aquifer system.</title>
        <authorList>
            <person name="Anantharaman K."/>
            <person name="Brown C.T."/>
            <person name="Hug L.A."/>
            <person name="Sharon I."/>
            <person name="Castelle C.J."/>
            <person name="Probst A.J."/>
            <person name="Thomas B.C."/>
            <person name="Singh A."/>
            <person name="Wilkins M.J."/>
            <person name="Karaoz U."/>
            <person name="Brodie E.L."/>
            <person name="Williams K.H."/>
            <person name="Hubbard S.S."/>
            <person name="Banfield J.F."/>
        </authorList>
    </citation>
    <scope>NUCLEOTIDE SEQUENCE [LARGE SCALE GENOMIC DNA]</scope>
</reference>
<comment type="caution">
    <text evidence="1">The sequence shown here is derived from an EMBL/GenBank/DDBJ whole genome shotgun (WGS) entry which is preliminary data.</text>
</comment>
<dbReference type="EMBL" id="MHOP01000023">
    <property type="protein sequence ID" value="OGZ65413.1"/>
    <property type="molecule type" value="Genomic_DNA"/>
</dbReference>
<accession>A0A1G2HSI8</accession>
<protein>
    <submittedName>
        <fullName evidence="1">Uncharacterized protein</fullName>
    </submittedName>
</protein>
<gene>
    <name evidence="1" type="ORF">A2822_02780</name>
</gene>